<protein>
    <recommendedName>
        <fullName evidence="3">DUF1707 domain-containing protein</fullName>
    </recommendedName>
</protein>
<dbReference type="RefSeq" id="WP_344237329.1">
    <property type="nucleotide sequence ID" value="NZ_BAAAHH010000003.1"/>
</dbReference>
<dbReference type="EMBL" id="BAAAHH010000003">
    <property type="protein sequence ID" value="GAA0940965.1"/>
    <property type="molecule type" value="Genomic_DNA"/>
</dbReference>
<keyword evidence="5" id="KW-1185">Reference proteome</keyword>
<dbReference type="Pfam" id="PF08044">
    <property type="entry name" value="DUF1707"/>
    <property type="match status" value="1"/>
</dbReference>
<feature type="region of interest" description="Disordered" evidence="1">
    <location>
        <begin position="79"/>
        <end position="101"/>
    </location>
</feature>
<dbReference type="PANTHER" id="PTHR40763">
    <property type="entry name" value="MEMBRANE PROTEIN-RELATED"/>
    <property type="match status" value="1"/>
</dbReference>
<sequence length="155" mass="17500">MRRDHHPARHWASADRLDRLVARDARPDLRIGDAERTAVTEALQRHYAEGRLDDAELEERLDRALAARTEGDLAEIVRDLPGPQPWRTASRPASGHPRPRHRGSRFMATGLLLAAVLLVVAVVTGGAALYVLVRIVLLALLFGLFFRHLRRIWSR</sequence>
<evidence type="ECO:0000256" key="1">
    <source>
        <dbReference type="SAM" id="MobiDB-lite"/>
    </source>
</evidence>
<comment type="caution">
    <text evidence="4">The sequence shown here is derived from an EMBL/GenBank/DDBJ whole genome shotgun (WGS) entry which is preliminary data.</text>
</comment>
<keyword evidence="2" id="KW-1133">Transmembrane helix</keyword>
<reference evidence="5" key="1">
    <citation type="journal article" date="2019" name="Int. J. Syst. Evol. Microbiol.">
        <title>The Global Catalogue of Microorganisms (GCM) 10K type strain sequencing project: providing services to taxonomists for standard genome sequencing and annotation.</title>
        <authorList>
            <consortium name="The Broad Institute Genomics Platform"/>
            <consortium name="The Broad Institute Genome Sequencing Center for Infectious Disease"/>
            <person name="Wu L."/>
            <person name="Ma J."/>
        </authorList>
    </citation>
    <scope>NUCLEOTIDE SEQUENCE [LARGE SCALE GENOMIC DNA]</scope>
    <source>
        <strain evidence="5">JCM 10696</strain>
    </source>
</reference>
<feature type="transmembrane region" description="Helical" evidence="2">
    <location>
        <begin position="129"/>
        <end position="146"/>
    </location>
</feature>
<proteinExistence type="predicted"/>
<keyword evidence="2" id="KW-0812">Transmembrane</keyword>
<name>A0ABP4ATR7_9ACTN</name>
<gene>
    <name evidence="4" type="ORF">GCM10009550_10750</name>
</gene>
<dbReference type="Proteomes" id="UP001500665">
    <property type="component" value="Unassembled WGS sequence"/>
</dbReference>
<accession>A0ABP4ATR7</accession>
<organism evidence="4 5">
    <name type="scientific">Actinocorallia libanotica</name>
    <dbReference type="NCBI Taxonomy" id="46162"/>
    <lineage>
        <taxon>Bacteria</taxon>
        <taxon>Bacillati</taxon>
        <taxon>Actinomycetota</taxon>
        <taxon>Actinomycetes</taxon>
        <taxon>Streptosporangiales</taxon>
        <taxon>Thermomonosporaceae</taxon>
        <taxon>Actinocorallia</taxon>
    </lineage>
</organism>
<dbReference type="InterPro" id="IPR012551">
    <property type="entry name" value="DUF1707_SHOCT-like"/>
</dbReference>
<feature type="domain" description="DUF1707" evidence="3">
    <location>
        <begin position="29"/>
        <end position="81"/>
    </location>
</feature>
<evidence type="ECO:0000256" key="2">
    <source>
        <dbReference type="SAM" id="Phobius"/>
    </source>
</evidence>
<evidence type="ECO:0000259" key="3">
    <source>
        <dbReference type="Pfam" id="PF08044"/>
    </source>
</evidence>
<dbReference type="PANTHER" id="PTHR40763:SF4">
    <property type="entry name" value="DUF1707 DOMAIN-CONTAINING PROTEIN"/>
    <property type="match status" value="1"/>
</dbReference>
<evidence type="ECO:0000313" key="4">
    <source>
        <dbReference type="EMBL" id="GAA0940965.1"/>
    </source>
</evidence>
<evidence type="ECO:0000313" key="5">
    <source>
        <dbReference type="Proteomes" id="UP001500665"/>
    </source>
</evidence>
<keyword evidence="2" id="KW-0472">Membrane</keyword>
<feature type="transmembrane region" description="Helical" evidence="2">
    <location>
        <begin position="106"/>
        <end position="123"/>
    </location>
</feature>